<dbReference type="InterPro" id="IPR032720">
    <property type="entry name" value="Cys_rich_CWC"/>
</dbReference>
<name>A0ABW2RHI5_9BACL</name>
<organism evidence="1 2">
    <name type="scientific">Laceyella putida</name>
    <dbReference type="NCBI Taxonomy" id="110101"/>
    <lineage>
        <taxon>Bacteria</taxon>
        <taxon>Bacillati</taxon>
        <taxon>Bacillota</taxon>
        <taxon>Bacilli</taxon>
        <taxon>Bacillales</taxon>
        <taxon>Thermoactinomycetaceae</taxon>
        <taxon>Laceyella</taxon>
    </lineage>
</organism>
<accession>A0ABW2RHI5</accession>
<dbReference type="Pfam" id="PF14375">
    <property type="entry name" value="Cys_rich_CWC"/>
    <property type="match status" value="1"/>
</dbReference>
<dbReference type="EMBL" id="JBHTBW010000012">
    <property type="protein sequence ID" value="MFC7440452.1"/>
    <property type="molecule type" value="Genomic_DNA"/>
</dbReference>
<evidence type="ECO:0000313" key="2">
    <source>
        <dbReference type="Proteomes" id="UP001596500"/>
    </source>
</evidence>
<sequence>MSGEKNPFTCPICGKGNGCNLAGQPIGSCWCSRERFPAGLLALVPTDQRGKACICKACLDRFIQRIPQE</sequence>
<reference evidence="2" key="1">
    <citation type="journal article" date="2019" name="Int. J. Syst. Evol. Microbiol.">
        <title>The Global Catalogue of Microorganisms (GCM) 10K type strain sequencing project: providing services to taxonomists for standard genome sequencing and annotation.</title>
        <authorList>
            <consortium name="The Broad Institute Genomics Platform"/>
            <consortium name="The Broad Institute Genome Sequencing Center for Infectious Disease"/>
            <person name="Wu L."/>
            <person name="Ma J."/>
        </authorList>
    </citation>
    <scope>NUCLEOTIDE SEQUENCE [LARGE SCALE GENOMIC DNA]</scope>
    <source>
        <strain evidence="2">CGMCC 1.12942</strain>
    </source>
</reference>
<proteinExistence type="predicted"/>
<dbReference type="Proteomes" id="UP001596500">
    <property type="component" value="Unassembled WGS sequence"/>
</dbReference>
<gene>
    <name evidence="1" type="ORF">ACFQNG_04710</name>
</gene>
<keyword evidence="2" id="KW-1185">Reference proteome</keyword>
<protein>
    <submittedName>
        <fullName evidence="1">Cysteine-rich CWC family protein</fullName>
    </submittedName>
</protein>
<dbReference type="RefSeq" id="WP_379863718.1">
    <property type="nucleotide sequence ID" value="NZ_JBHTBW010000012.1"/>
</dbReference>
<evidence type="ECO:0000313" key="1">
    <source>
        <dbReference type="EMBL" id="MFC7440452.1"/>
    </source>
</evidence>
<comment type="caution">
    <text evidence="1">The sequence shown here is derived from an EMBL/GenBank/DDBJ whole genome shotgun (WGS) entry which is preliminary data.</text>
</comment>